<dbReference type="Proteomes" id="UP000271256">
    <property type="component" value="Unassembled WGS sequence"/>
</dbReference>
<organism evidence="6 7">
    <name type="scientific">Desulfofundulus salinus</name>
    <dbReference type="NCBI Taxonomy" id="2419843"/>
    <lineage>
        <taxon>Bacteria</taxon>
        <taxon>Bacillati</taxon>
        <taxon>Bacillota</taxon>
        <taxon>Clostridia</taxon>
        <taxon>Eubacteriales</taxon>
        <taxon>Peptococcaceae</taxon>
        <taxon>Desulfofundulus</taxon>
    </lineage>
</organism>
<reference evidence="6 7" key="1">
    <citation type="submission" date="2018-10" db="EMBL/GenBank/DDBJ databases">
        <authorList>
            <person name="Grouzdev D.S."/>
            <person name="Krutkina M.S."/>
            <person name="Tourova T.P."/>
            <person name="Nazina T.N."/>
        </authorList>
    </citation>
    <scope>NUCLEOTIDE SEQUENCE [LARGE SCALE GENOMIC DNA]</scope>
    <source>
        <strain evidence="6 7">435</strain>
    </source>
</reference>
<evidence type="ECO:0000256" key="2">
    <source>
        <dbReference type="ARBA" id="ARBA00023235"/>
    </source>
</evidence>
<dbReference type="AlphaFoldDB" id="A0A494WWP9"/>
<feature type="domain" description="4-oxalocrotonate tautomerase-like" evidence="5">
    <location>
        <begin position="2"/>
        <end position="60"/>
    </location>
</feature>
<dbReference type="InterPro" id="IPR004370">
    <property type="entry name" value="4-OT-like_dom"/>
</dbReference>
<sequence>MPVITVHGPKMSKEQKAELVKSFTEIASKIMNIPAQAFTILIEEMERENVGVGGVLLADREK</sequence>
<evidence type="ECO:0000313" key="6">
    <source>
        <dbReference type="EMBL" id="RKO67978.1"/>
    </source>
</evidence>
<comment type="caution">
    <text evidence="6">The sequence shown here is derived from an EMBL/GenBank/DDBJ whole genome shotgun (WGS) entry which is preliminary data.</text>
</comment>
<dbReference type="NCBIfam" id="TIGR00013">
    <property type="entry name" value="taut"/>
    <property type="match status" value="1"/>
</dbReference>
<dbReference type="InterPro" id="IPR018191">
    <property type="entry name" value="4-OT"/>
</dbReference>
<keyword evidence="7" id="KW-1185">Reference proteome</keyword>
<name>A0A494WWP9_9FIRM</name>
<dbReference type="EMBL" id="RBWE01000001">
    <property type="protein sequence ID" value="RKO67978.1"/>
    <property type="molecule type" value="Genomic_DNA"/>
</dbReference>
<feature type="active site" description="Proton acceptor; via imino nitrogen" evidence="3">
    <location>
        <position position="2"/>
    </location>
</feature>
<dbReference type="SUPFAM" id="SSF55331">
    <property type="entry name" value="Tautomerase/MIF"/>
    <property type="match status" value="1"/>
</dbReference>
<dbReference type="InterPro" id="IPR014347">
    <property type="entry name" value="Tautomerase/MIF_sf"/>
</dbReference>
<dbReference type="EC" id="5.3.2.-" evidence="4"/>
<proteinExistence type="inferred from homology"/>
<evidence type="ECO:0000313" key="7">
    <source>
        <dbReference type="Proteomes" id="UP000271256"/>
    </source>
</evidence>
<evidence type="ECO:0000256" key="4">
    <source>
        <dbReference type="RuleBase" id="RU362032"/>
    </source>
</evidence>
<protein>
    <recommendedName>
        <fullName evidence="4">Tautomerase</fullName>
        <ecNumber evidence="4">5.3.2.-</ecNumber>
    </recommendedName>
</protein>
<dbReference type="PANTHER" id="PTHR35530">
    <property type="entry name" value="TAUTOMERASE-RELATED"/>
    <property type="match status" value="1"/>
</dbReference>
<evidence type="ECO:0000256" key="3">
    <source>
        <dbReference type="PIRSR" id="PIRSR618191-1"/>
    </source>
</evidence>
<comment type="similarity">
    <text evidence="1 4">Belongs to the 4-oxalocrotonate tautomerase family.</text>
</comment>
<dbReference type="Pfam" id="PF01361">
    <property type="entry name" value="Tautomerase"/>
    <property type="match status" value="1"/>
</dbReference>
<evidence type="ECO:0000256" key="1">
    <source>
        <dbReference type="ARBA" id="ARBA00006723"/>
    </source>
</evidence>
<accession>A0A494WWP9</accession>
<dbReference type="PANTHER" id="PTHR35530:SF1">
    <property type="entry name" value="2-HYDROXYMUCONATE TAUTOMERASE"/>
    <property type="match status" value="1"/>
</dbReference>
<dbReference type="OrthoDB" id="9804803at2"/>
<dbReference type="GO" id="GO:0016853">
    <property type="term" value="F:isomerase activity"/>
    <property type="evidence" value="ECO:0007669"/>
    <property type="project" value="UniProtKB-UniRule"/>
</dbReference>
<dbReference type="Gene3D" id="3.30.429.10">
    <property type="entry name" value="Macrophage Migration Inhibitory Factor"/>
    <property type="match status" value="1"/>
</dbReference>
<keyword evidence="2 4" id="KW-0413">Isomerase</keyword>
<gene>
    <name evidence="6" type="ORF">D7024_14220</name>
</gene>
<evidence type="ECO:0000259" key="5">
    <source>
        <dbReference type="Pfam" id="PF01361"/>
    </source>
</evidence>
<dbReference type="RefSeq" id="WP_121452364.1">
    <property type="nucleotide sequence ID" value="NZ_RBWE01000001.1"/>
</dbReference>
<dbReference type="NCBIfam" id="NF041920">
    <property type="entry name" value="DmpI"/>
    <property type="match status" value="1"/>
</dbReference>